<gene>
    <name evidence="3" type="primary">guaA_2</name>
    <name evidence="2" type="synonym">hisH_2</name>
    <name evidence="2" type="ORF">IFDJLNFL_3792</name>
    <name evidence="3" type="ORF">MTDSW087_04392</name>
</gene>
<dbReference type="Proteomes" id="UP000401717">
    <property type="component" value="Unassembled WGS sequence"/>
</dbReference>
<dbReference type="Pfam" id="PF00117">
    <property type="entry name" value="GATase"/>
    <property type="match status" value="1"/>
</dbReference>
<dbReference type="EMBL" id="CABFVH010000037">
    <property type="protein sequence ID" value="VUF14667.1"/>
    <property type="molecule type" value="Genomic_DNA"/>
</dbReference>
<dbReference type="SUPFAM" id="SSF52317">
    <property type="entry name" value="Class I glutamine amidotransferase-like"/>
    <property type="match status" value="1"/>
</dbReference>
<keyword evidence="3" id="KW-0436">Ligase</keyword>
<evidence type="ECO:0000259" key="1">
    <source>
        <dbReference type="Pfam" id="PF00117"/>
    </source>
</evidence>
<dbReference type="CDD" id="cd01741">
    <property type="entry name" value="GATase1_1"/>
    <property type="match status" value="1"/>
</dbReference>
<dbReference type="AlphaFoldDB" id="A0A564G318"/>
<reference evidence="2" key="2">
    <citation type="journal article" date="2021" name="Front. Microbiol.">
        <title>Comprehensive Comparative Genomics and Phenotyping of Methylobacterium Species.</title>
        <authorList>
            <person name="Alessa O."/>
            <person name="Ogura Y."/>
            <person name="Fujitani Y."/>
            <person name="Takami H."/>
            <person name="Hayashi T."/>
            <person name="Sahin N."/>
            <person name="Tani A."/>
        </authorList>
    </citation>
    <scope>NUCLEOTIDE SEQUENCE</scope>
    <source>
        <strain evidence="2">DSM 22415</strain>
    </source>
</reference>
<dbReference type="NCBIfam" id="NF005458">
    <property type="entry name" value="PRK07053.1"/>
    <property type="match status" value="1"/>
</dbReference>
<evidence type="ECO:0000313" key="5">
    <source>
        <dbReference type="Proteomes" id="UP001055303"/>
    </source>
</evidence>
<dbReference type="EC" id="6.3.5.2" evidence="3"/>
<accession>A0A564G318</accession>
<reference evidence="3 4" key="1">
    <citation type="submission" date="2019-06" db="EMBL/GenBank/DDBJ databases">
        <authorList>
            <person name="Rodrigo-Torres L."/>
            <person name="Arahal R. D."/>
            <person name="Lucena T."/>
        </authorList>
    </citation>
    <scope>NUCLEOTIDE SEQUENCE [LARGE SCALE GENOMIC DNA]</scope>
    <source>
        <strain evidence="3 4">SW08-7</strain>
    </source>
</reference>
<dbReference type="InterPro" id="IPR017926">
    <property type="entry name" value="GATASE"/>
</dbReference>
<organism evidence="3 4">
    <name type="scientific">Methylobacterium dankookense</name>
    <dbReference type="NCBI Taxonomy" id="560405"/>
    <lineage>
        <taxon>Bacteria</taxon>
        <taxon>Pseudomonadati</taxon>
        <taxon>Pseudomonadota</taxon>
        <taxon>Alphaproteobacteria</taxon>
        <taxon>Hyphomicrobiales</taxon>
        <taxon>Methylobacteriaceae</taxon>
        <taxon>Methylobacterium</taxon>
    </lineage>
</organism>
<feature type="domain" description="Glutamine amidotransferase" evidence="1">
    <location>
        <begin position="55"/>
        <end position="192"/>
    </location>
</feature>
<dbReference type="Proteomes" id="UP001055303">
    <property type="component" value="Unassembled WGS sequence"/>
</dbReference>
<evidence type="ECO:0000313" key="3">
    <source>
        <dbReference type="EMBL" id="VUF14667.1"/>
    </source>
</evidence>
<evidence type="ECO:0000313" key="4">
    <source>
        <dbReference type="Proteomes" id="UP000401717"/>
    </source>
</evidence>
<dbReference type="InterPro" id="IPR044992">
    <property type="entry name" value="ChyE-like"/>
</dbReference>
<dbReference type="GO" id="GO:0003922">
    <property type="term" value="F:GMP synthase (glutamine-hydrolyzing) activity"/>
    <property type="evidence" value="ECO:0007669"/>
    <property type="project" value="UniProtKB-EC"/>
</dbReference>
<dbReference type="InterPro" id="IPR029062">
    <property type="entry name" value="Class_I_gatase-like"/>
</dbReference>
<dbReference type="PANTHER" id="PTHR42695:SF5">
    <property type="entry name" value="GLUTAMINE AMIDOTRANSFERASE YLR126C-RELATED"/>
    <property type="match status" value="1"/>
</dbReference>
<reference evidence="2" key="3">
    <citation type="submission" date="2021-08" db="EMBL/GenBank/DDBJ databases">
        <authorList>
            <person name="Tani A."/>
            <person name="Ola A."/>
            <person name="Ogura Y."/>
            <person name="Katsura K."/>
            <person name="Hayashi T."/>
        </authorList>
    </citation>
    <scope>NUCLEOTIDE SEQUENCE</scope>
    <source>
        <strain evidence="2">DSM 22415</strain>
    </source>
</reference>
<protein>
    <submittedName>
        <fullName evidence="3">GMP synthase [glutamine-hydrolyzing]</fullName>
        <ecNumber evidence="3">6.3.5.2</ecNumber>
    </submittedName>
    <submittedName>
        <fullName evidence="2">Imidazole glycerol phosphate synthase subunit HisH</fullName>
    </submittedName>
</protein>
<sequence>MDNKLSNSGPPMRKALVIRHVHFEDLGAFADPIEAAGYRIRYHEAGLDPWQGEAFAEADLTVVLGGPVGAYEDALYPFLADEREGLRRRLSAGRPTLGICLGAQLMASALGARVAPGPAKEIGWAPVALTEAGRAGPLRHLDNVPVLHWHGDGFACPAGAERLASTEICPNQAFALGSHALGFQFHPEADGRGFERWLIGHAVEIAGVPGLSVADLRADAQRLGPTASEAGRRCIAEWLAGLGR</sequence>
<dbReference type="GO" id="GO:0005829">
    <property type="term" value="C:cytosol"/>
    <property type="evidence" value="ECO:0007669"/>
    <property type="project" value="TreeGrafter"/>
</dbReference>
<name>A0A564G318_9HYPH</name>
<proteinExistence type="predicted"/>
<dbReference type="EMBL" id="BPQI01000123">
    <property type="protein sequence ID" value="GJD57879.1"/>
    <property type="molecule type" value="Genomic_DNA"/>
</dbReference>
<dbReference type="Gene3D" id="3.40.50.880">
    <property type="match status" value="1"/>
</dbReference>
<evidence type="ECO:0000313" key="2">
    <source>
        <dbReference type="EMBL" id="GJD57879.1"/>
    </source>
</evidence>
<dbReference type="PANTHER" id="PTHR42695">
    <property type="entry name" value="GLUTAMINE AMIDOTRANSFERASE YLR126C-RELATED"/>
    <property type="match status" value="1"/>
</dbReference>
<dbReference type="PROSITE" id="PS51273">
    <property type="entry name" value="GATASE_TYPE_1"/>
    <property type="match status" value="1"/>
</dbReference>
<keyword evidence="5" id="KW-1185">Reference proteome</keyword>